<dbReference type="RefSeq" id="WP_343798351.1">
    <property type="nucleotide sequence ID" value="NZ_BAAAGF010000003.1"/>
</dbReference>
<keyword evidence="4" id="KW-1133">Transmembrane helix</keyword>
<evidence type="ECO:0000313" key="6">
    <source>
        <dbReference type="EMBL" id="GAA0746365.1"/>
    </source>
</evidence>
<keyword evidence="1" id="KW-0547">Nucleotide-binding</keyword>
<name>A0ABN1JUC2_9FLAO</name>
<comment type="caution">
    <text evidence="6">The sequence shown here is derived from an EMBL/GenBank/DDBJ whole genome shotgun (WGS) entry which is preliminary data.</text>
</comment>
<proteinExistence type="predicted"/>
<reference evidence="6 7" key="1">
    <citation type="journal article" date="2019" name="Int. J. Syst. Evol. Microbiol.">
        <title>The Global Catalogue of Microorganisms (GCM) 10K type strain sequencing project: providing services to taxonomists for standard genome sequencing and annotation.</title>
        <authorList>
            <consortium name="The Broad Institute Genomics Platform"/>
            <consortium name="The Broad Institute Genome Sequencing Center for Infectious Disease"/>
            <person name="Wu L."/>
            <person name="Ma J."/>
        </authorList>
    </citation>
    <scope>NUCLEOTIDE SEQUENCE [LARGE SCALE GENOMIC DNA]</scope>
    <source>
        <strain evidence="6 7">JCM 15976</strain>
    </source>
</reference>
<keyword evidence="4" id="KW-0812">Transmembrane</keyword>
<dbReference type="SUPFAM" id="SSF160467">
    <property type="entry name" value="PH0987 N-terminal domain-like"/>
    <property type="match status" value="1"/>
</dbReference>
<dbReference type="NCBIfam" id="TIGR00370">
    <property type="entry name" value="5-oxoprolinase subunit PxpB"/>
    <property type="match status" value="1"/>
</dbReference>
<keyword evidence="2" id="KW-0378">Hydrolase</keyword>
<dbReference type="InterPro" id="IPR010016">
    <property type="entry name" value="PxpB"/>
</dbReference>
<keyword evidence="3" id="KW-0067">ATP-binding</keyword>
<dbReference type="EMBL" id="BAAAGF010000003">
    <property type="protein sequence ID" value="GAA0746365.1"/>
    <property type="molecule type" value="Genomic_DNA"/>
</dbReference>
<evidence type="ECO:0000313" key="7">
    <source>
        <dbReference type="Proteomes" id="UP001500736"/>
    </source>
</evidence>
<dbReference type="InterPro" id="IPR003833">
    <property type="entry name" value="CT_C_D"/>
</dbReference>
<gene>
    <name evidence="6" type="primary">pxpB</name>
    <name evidence="6" type="ORF">GCM10009431_22590</name>
</gene>
<evidence type="ECO:0000256" key="3">
    <source>
        <dbReference type="ARBA" id="ARBA00022840"/>
    </source>
</evidence>
<organism evidence="6 7">
    <name type="scientific">Gaetbulibacter jejuensis</name>
    <dbReference type="NCBI Taxonomy" id="584607"/>
    <lineage>
        <taxon>Bacteria</taxon>
        <taxon>Pseudomonadati</taxon>
        <taxon>Bacteroidota</taxon>
        <taxon>Flavobacteriia</taxon>
        <taxon>Flavobacteriales</taxon>
        <taxon>Flavobacteriaceae</taxon>
        <taxon>Gaetbulibacter</taxon>
    </lineage>
</organism>
<evidence type="ECO:0000256" key="1">
    <source>
        <dbReference type="ARBA" id="ARBA00022741"/>
    </source>
</evidence>
<keyword evidence="4" id="KW-0472">Membrane</keyword>
<dbReference type="Gene3D" id="3.30.1360.40">
    <property type="match status" value="1"/>
</dbReference>
<keyword evidence="7" id="KW-1185">Reference proteome</keyword>
<evidence type="ECO:0000256" key="2">
    <source>
        <dbReference type="ARBA" id="ARBA00022801"/>
    </source>
</evidence>
<sequence length="243" mass="27661">MDFNLKYKAYGERSILIEWPNEINEIILEDILIFKNSIADNYIKEVVEINNAYNSILIICKFTIDNINDEISALKSIYFNRKKVGHRSQLLWKIPVCYDAFFGIDLEEISAQKKLSKSAIIKLHSQAIYTVFFVGFLPGFLYLGGLKNQLHFPRKSSPRMEVKKGAVAIGEYQTGIYPNVSPGGWNIIGNSPVEFFDVSKDEPCFAKSGDKIQFYPISLNEHRAISELVALESYELESEVING</sequence>
<feature type="domain" description="Carboxyltransferase" evidence="5">
    <location>
        <begin position="5"/>
        <end position="206"/>
    </location>
</feature>
<feature type="transmembrane region" description="Helical" evidence="4">
    <location>
        <begin position="127"/>
        <end position="146"/>
    </location>
</feature>
<dbReference type="SUPFAM" id="SSF50891">
    <property type="entry name" value="Cyclophilin-like"/>
    <property type="match status" value="1"/>
</dbReference>
<dbReference type="Proteomes" id="UP001500736">
    <property type="component" value="Unassembled WGS sequence"/>
</dbReference>
<dbReference type="Pfam" id="PF02682">
    <property type="entry name" value="CT_C_D"/>
    <property type="match status" value="1"/>
</dbReference>
<evidence type="ECO:0000259" key="5">
    <source>
        <dbReference type="SMART" id="SM00796"/>
    </source>
</evidence>
<dbReference type="InterPro" id="IPR029000">
    <property type="entry name" value="Cyclophilin-like_dom_sf"/>
</dbReference>
<dbReference type="SMART" id="SM00796">
    <property type="entry name" value="AHS1"/>
    <property type="match status" value="1"/>
</dbReference>
<accession>A0ABN1JUC2</accession>
<dbReference type="Gene3D" id="2.40.100.10">
    <property type="entry name" value="Cyclophilin-like"/>
    <property type="match status" value="1"/>
</dbReference>
<protein>
    <submittedName>
        <fullName evidence="6">5-oxoprolinase subunit PxpB</fullName>
    </submittedName>
</protein>
<evidence type="ECO:0000256" key="4">
    <source>
        <dbReference type="SAM" id="Phobius"/>
    </source>
</evidence>
<dbReference type="PANTHER" id="PTHR34698">
    <property type="entry name" value="5-OXOPROLINASE SUBUNIT B"/>
    <property type="match status" value="1"/>
</dbReference>
<dbReference type="PANTHER" id="PTHR34698:SF2">
    <property type="entry name" value="5-OXOPROLINASE SUBUNIT B"/>
    <property type="match status" value="1"/>
</dbReference>